<dbReference type="AlphaFoldDB" id="A0A8S0Q313"/>
<proteinExistence type="predicted"/>
<comment type="caution">
    <text evidence="1">The sequence shown here is derived from an EMBL/GenBank/DDBJ whole genome shotgun (WGS) entry which is preliminary data.</text>
</comment>
<reference evidence="1 2" key="1">
    <citation type="submission" date="2019-12" db="EMBL/GenBank/DDBJ databases">
        <authorList>
            <person name="Alioto T."/>
            <person name="Alioto T."/>
            <person name="Gomez Garrido J."/>
        </authorList>
    </citation>
    <scope>NUCLEOTIDE SEQUENCE [LARGE SCALE GENOMIC DNA]</scope>
</reference>
<dbReference type="Gramene" id="OE9A072954T1">
    <property type="protein sequence ID" value="OE9A072954C1"/>
    <property type="gene ID" value="OE9A072954"/>
</dbReference>
<accession>A0A8S0Q313</accession>
<sequence>MRGNEEVKHERNEEYEDLLRVFDNLARITEKRDVIITLHVTFCKAKGIVESDGKGRDRRERVMSICSCLGYIQWCAPSSGPDANDEERGGFPLAYDFRGNEEQLVFLLHYRFGG</sequence>
<evidence type="ECO:0000313" key="2">
    <source>
        <dbReference type="Proteomes" id="UP000594638"/>
    </source>
</evidence>
<keyword evidence="2" id="KW-1185">Reference proteome</keyword>
<protein>
    <submittedName>
        <fullName evidence="1">Uncharacterized protein</fullName>
    </submittedName>
</protein>
<name>A0A8S0Q313_OLEEU</name>
<gene>
    <name evidence="1" type="ORF">OLEA9_A072954</name>
</gene>
<evidence type="ECO:0000313" key="1">
    <source>
        <dbReference type="EMBL" id="CAA2960681.1"/>
    </source>
</evidence>
<organism evidence="1 2">
    <name type="scientific">Olea europaea subsp. europaea</name>
    <dbReference type="NCBI Taxonomy" id="158383"/>
    <lineage>
        <taxon>Eukaryota</taxon>
        <taxon>Viridiplantae</taxon>
        <taxon>Streptophyta</taxon>
        <taxon>Embryophyta</taxon>
        <taxon>Tracheophyta</taxon>
        <taxon>Spermatophyta</taxon>
        <taxon>Magnoliopsida</taxon>
        <taxon>eudicotyledons</taxon>
        <taxon>Gunneridae</taxon>
        <taxon>Pentapetalae</taxon>
        <taxon>asterids</taxon>
        <taxon>lamiids</taxon>
        <taxon>Lamiales</taxon>
        <taxon>Oleaceae</taxon>
        <taxon>Oleeae</taxon>
        <taxon>Olea</taxon>
    </lineage>
</organism>
<dbReference type="EMBL" id="CACTIH010000431">
    <property type="protein sequence ID" value="CAA2960681.1"/>
    <property type="molecule type" value="Genomic_DNA"/>
</dbReference>
<dbReference type="Proteomes" id="UP000594638">
    <property type="component" value="Unassembled WGS sequence"/>
</dbReference>